<keyword evidence="4" id="KW-1185">Reference proteome</keyword>
<evidence type="ECO:0000313" key="3">
    <source>
        <dbReference type="EMBL" id="GAX09376.1"/>
    </source>
</evidence>
<dbReference type="PANTHER" id="PTHR47643:SF2">
    <property type="entry name" value="TPR DOMAIN PROTEIN (AFU_ORTHOLOGUE AFUA_5G12710)"/>
    <property type="match status" value="1"/>
</dbReference>
<feature type="region of interest" description="Disordered" evidence="1">
    <location>
        <begin position="294"/>
        <end position="314"/>
    </location>
</feature>
<feature type="domain" description="SET" evidence="2">
    <location>
        <begin position="34"/>
        <end position="272"/>
    </location>
</feature>
<dbReference type="InterPro" id="IPR053209">
    <property type="entry name" value="Gramillin-biosynth_MTr"/>
</dbReference>
<dbReference type="Proteomes" id="UP000198406">
    <property type="component" value="Unassembled WGS sequence"/>
</dbReference>
<feature type="compositionally biased region" description="Acidic residues" evidence="1">
    <location>
        <begin position="78"/>
        <end position="110"/>
    </location>
</feature>
<dbReference type="PROSITE" id="PS50280">
    <property type="entry name" value="SET"/>
    <property type="match status" value="1"/>
</dbReference>
<protein>
    <recommendedName>
        <fullName evidence="2">SET domain-containing protein</fullName>
    </recommendedName>
</protein>
<dbReference type="AlphaFoldDB" id="A0A1Z5J619"/>
<dbReference type="InParanoid" id="A0A1Z5J619"/>
<dbReference type="InterPro" id="IPR001214">
    <property type="entry name" value="SET_dom"/>
</dbReference>
<comment type="caution">
    <text evidence="3">The sequence shown here is derived from an EMBL/GenBank/DDBJ whole genome shotgun (WGS) entry which is preliminary data.</text>
</comment>
<dbReference type="OrthoDB" id="1028014at2759"/>
<dbReference type="Gene3D" id="2.170.270.10">
    <property type="entry name" value="SET domain"/>
    <property type="match status" value="1"/>
</dbReference>
<evidence type="ECO:0000313" key="4">
    <source>
        <dbReference type="Proteomes" id="UP000198406"/>
    </source>
</evidence>
<reference evidence="3 4" key="1">
    <citation type="journal article" date="2015" name="Plant Cell">
        <title>Oil accumulation by the oleaginous diatom Fistulifera solaris as revealed by the genome and transcriptome.</title>
        <authorList>
            <person name="Tanaka T."/>
            <person name="Maeda Y."/>
            <person name="Veluchamy A."/>
            <person name="Tanaka M."/>
            <person name="Abida H."/>
            <person name="Marechal E."/>
            <person name="Bowler C."/>
            <person name="Muto M."/>
            <person name="Sunaga Y."/>
            <person name="Tanaka M."/>
            <person name="Yoshino T."/>
            <person name="Taniguchi T."/>
            <person name="Fukuda Y."/>
            <person name="Nemoto M."/>
            <person name="Matsumoto M."/>
            <person name="Wong P.S."/>
            <person name="Aburatani S."/>
            <person name="Fujibuchi W."/>
        </authorList>
    </citation>
    <scope>NUCLEOTIDE SEQUENCE [LARGE SCALE GENOMIC DNA]</scope>
    <source>
        <strain evidence="3 4">JPCC DA0580</strain>
    </source>
</reference>
<organism evidence="3 4">
    <name type="scientific">Fistulifera solaris</name>
    <name type="common">Oleaginous diatom</name>
    <dbReference type="NCBI Taxonomy" id="1519565"/>
    <lineage>
        <taxon>Eukaryota</taxon>
        <taxon>Sar</taxon>
        <taxon>Stramenopiles</taxon>
        <taxon>Ochrophyta</taxon>
        <taxon>Bacillariophyta</taxon>
        <taxon>Bacillariophyceae</taxon>
        <taxon>Bacillariophycidae</taxon>
        <taxon>Naviculales</taxon>
        <taxon>Naviculaceae</taxon>
        <taxon>Fistulifera</taxon>
    </lineage>
</organism>
<dbReference type="PANTHER" id="PTHR47643">
    <property type="entry name" value="TPR DOMAIN PROTEIN (AFU_ORTHOLOGUE AFUA_5G12710)"/>
    <property type="match status" value="1"/>
</dbReference>
<dbReference type="InterPro" id="IPR046341">
    <property type="entry name" value="SET_dom_sf"/>
</dbReference>
<sequence length="491" mass="55157">MEELLDAVDALARVNRPELFDALTVPEEVSPLLDPFTYMDLKDDSIKGKGWFATQNLPAGTRLLVAKPIAAVLHWEDEPPESNNPDEMEAGDDDDDDDDDENDEDDDDEALFSGPEPEPRINELLLVDLLEELLDNKELWFNTLTQLFPRTNEELAALPAWVCPDDAMFMEVESLLEQLKLVLPAETVTEISKRLPHIVRYNILSMETCSELLSYPGPDGHSSLAGVALYHYPSFFNHSSRPNVNRWALGDLMFFVTNQDVTAGQELCISYLEHDVLCESPYRRNSMLRMDFQDGGEEENTHGRQVDVEEGPDMPVVDTDVQNELMGMNPLERIDAIDELLQQALGEKGPASETMELSDRPGWFRCDVHNLQILKAITLDAVGQSGKALELWDQAVLFTETCLPPADESGVMIRTQAALSALQTGDWQRAKQHAEIALRTHDLVFGGGVRFFRRRYRHDFALKLRPAPSGAAADLLQGKPPFELLWPLESS</sequence>
<gene>
    <name evidence="3" type="ORF">FisN_6Lh250</name>
</gene>
<dbReference type="SUPFAM" id="SSF82199">
    <property type="entry name" value="SET domain"/>
    <property type="match status" value="1"/>
</dbReference>
<evidence type="ECO:0000256" key="1">
    <source>
        <dbReference type="SAM" id="MobiDB-lite"/>
    </source>
</evidence>
<feature type="region of interest" description="Disordered" evidence="1">
    <location>
        <begin position="75"/>
        <end position="117"/>
    </location>
</feature>
<dbReference type="EMBL" id="BDSP01000007">
    <property type="protein sequence ID" value="GAX09376.1"/>
    <property type="molecule type" value="Genomic_DNA"/>
</dbReference>
<accession>A0A1Z5J619</accession>
<name>A0A1Z5J619_FISSO</name>
<proteinExistence type="predicted"/>
<dbReference type="Pfam" id="PF00856">
    <property type="entry name" value="SET"/>
    <property type="match status" value="1"/>
</dbReference>
<evidence type="ECO:0000259" key="2">
    <source>
        <dbReference type="PROSITE" id="PS50280"/>
    </source>
</evidence>